<proteinExistence type="predicted"/>
<evidence type="ECO:0000256" key="10">
    <source>
        <dbReference type="ARBA" id="ARBA00022692"/>
    </source>
</evidence>
<comment type="cofactor">
    <cofactor evidence="1">
        <name>heme</name>
        <dbReference type="ChEBI" id="CHEBI:30413"/>
    </cofactor>
</comment>
<comment type="pathway">
    <text evidence="4">Carbohydrate metabolism; tricarboxylic acid cycle.</text>
</comment>
<dbReference type="KEGG" id="ccs:CCNA_03643"/>
<dbReference type="Proteomes" id="UP000001364">
    <property type="component" value="Chromosome"/>
</dbReference>
<organism evidence="17 18">
    <name type="scientific">Caulobacter vibrioides (strain NA1000 / CB15N)</name>
    <name type="common">Caulobacter crescentus</name>
    <dbReference type="NCBI Taxonomy" id="565050"/>
    <lineage>
        <taxon>Bacteria</taxon>
        <taxon>Pseudomonadati</taxon>
        <taxon>Pseudomonadota</taxon>
        <taxon>Alphaproteobacteria</taxon>
        <taxon>Caulobacterales</taxon>
        <taxon>Caulobacteraceae</taxon>
        <taxon>Caulobacter</taxon>
    </lineage>
</organism>
<name>A0A0H3CDM8_CAUVN</name>
<evidence type="ECO:0000256" key="12">
    <source>
        <dbReference type="ARBA" id="ARBA00022982"/>
    </source>
</evidence>
<evidence type="ECO:0000256" key="2">
    <source>
        <dbReference type="ARBA" id="ARBA00004050"/>
    </source>
</evidence>
<dbReference type="PATRIC" id="fig|565050.3.peg.3553"/>
<protein>
    <recommendedName>
        <fullName evidence="6">Succinate dehydrogenase hydrophobic membrane anchor subunit</fullName>
    </recommendedName>
</protein>
<dbReference type="SUPFAM" id="SSF81343">
    <property type="entry name" value="Fumarate reductase respiratory complex transmembrane subunits"/>
    <property type="match status" value="1"/>
</dbReference>
<dbReference type="InterPro" id="IPR034804">
    <property type="entry name" value="SQR/QFR_C/D"/>
</dbReference>
<dbReference type="GO" id="GO:0020037">
    <property type="term" value="F:heme binding"/>
    <property type="evidence" value="ECO:0007669"/>
    <property type="project" value="InterPro"/>
</dbReference>
<keyword evidence="10 16" id="KW-0812">Transmembrane</keyword>
<dbReference type="RefSeq" id="YP_002519016.3">
    <property type="nucleotide sequence ID" value="NC_011916.1"/>
</dbReference>
<evidence type="ECO:0000256" key="13">
    <source>
        <dbReference type="ARBA" id="ARBA00022989"/>
    </source>
</evidence>
<evidence type="ECO:0000256" key="3">
    <source>
        <dbReference type="ARBA" id="ARBA00004141"/>
    </source>
</evidence>
<reference evidence="17 18" key="1">
    <citation type="journal article" date="2010" name="J. Bacteriol.">
        <title>The genetic basis of laboratory adaptation in Caulobacter crescentus.</title>
        <authorList>
            <person name="Marks M.E."/>
            <person name="Castro-Rojas C.M."/>
            <person name="Teiling C."/>
            <person name="Du L."/>
            <person name="Kapatral V."/>
            <person name="Walunas T.L."/>
            <person name="Crosson S."/>
        </authorList>
    </citation>
    <scope>NUCLEOTIDE SEQUENCE [LARGE SCALE GENOMIC DNA]</scope>
    <source>
        <strain evidence="18">NA1000 / CB15N</strain>
    </source>
</reference>
<dbReference type="EMBL" id="CP001340">
    <property type="protein sequence ID" value="ACL97108.3"/>
    <property type="molecule type" value="Genomic_DNA"/>
</dbReference>
<dbReference type="AlphaFoldDB" id="A0A0H3CDM8"/>
<keyword evidence="8" id="KW-0816">Tricarboxylic acid cycle</keyword>
<accession>A0A0H3CDM8</accession>
<dbReference type="GO" id="GO:0006099">
    <property type="term" value="P:tricarboxylic acid cycle"/>
    <property type="evidence" value="ECO:0007669"/>
    <property type="project" value="UniProtKB-UniPathway"/>
</dbReference>
<dbReference type="NCBIfam" id="TIGR02968">
    <property type="entry name" value="succ_dehyd_anc"/>
    <property type="match status" value="1"/>
</dbReference>
<dbReference type="CDD" id="cd03495">
    <property type="entry name" value="SQR_TypeC_SdhD_like"/>
    <property type="match status" value="1"/>
</dbReference>
<keyword evidence="14" id="KW-0408">Iron</keyword>
<keyword evidence="13 16" id="KW-1133">Transmembrane helix</keyword>
<evidence type="ECO:0000256" key="7">
    <source>
        <dbReference type="ARBA" id="ARBA00022448"/>
    </source>
</evidence>
<comment type="subunit">
    <text evidence="5">Part of an enzyme complex containing four subunits: a flavoprotein, an iron-sulfur protein, plus two membrane-anchoring proteins, SdhC and SdhD.</text>
</comment>
<dbReference type="RefSeq" id="WP_015923304.1">
    <property type="nucleotide sequence ID" value="NC_011916.1"/>
</dbReference>
<dbReference type="InterPro" id="IPR014312">
    <property type="entry name" value="Succ_DH_anchor"/>
</dbReference>
<sequence>MGHRRRHRSVLIMSKKDLFQPQQFRTPLSRARGMGASRHGVSHFITERVSGLALAPLTVWGAYAALKQVRAPHDVVVQWMAQPVNAVLLSLLLIAALVHLQSAVQVVIEDYIERFTTKTALVIGNLFVCVLAGAVGVFSILKVALTVTGAH</sequence>
<evidence type="ECO:0000256" key="11">
    <source>
        <dbReference type="ARBA" id="ARBA00022723"/>
    </source>
</evidence>
<feature type="transmembrane region" description="Helical" evidence="16">
    <location>
        <begin position="86"/>
        <end position="108"/>
    </location>
</feature>
<evidence type="ECO:0000256" key="15">
    <source>
        <dbReference type="ARBA" id="ARBA00023136"/>
    </source>
</evidence>
<dbReference type="UniPathway" id="UPA00223"/>
<dbReference type="GeneID" id="7329734"/>
<evidence type="ECO:0000313" key="17">
    <source>
        <dbReference type="EMBL" id="ACL97108.3"/>
    </source>
</evidence>
<keyword evidence="11" id="KW-0479">Metal-binding</keyword>
<keyword evidence="7" id="KW-0813">Transport</keyword>
<comment type="function">
    <text evidence="2">Membrane-anchoring subunit of succinate dehydrogenase (SDH).</text>
</comment>
<keyword evidence="9" id="KW-0349">Heme</keyword>
<dbReference type="OrthoDB" id="9809280at2"/>
<gene>
    <name evidence="17" type="ordered locus">CCNA_03643</name>
</gene>
<dbReference type="Gene3D" id="1.20.1300.10">
    <property type="entry name" value="Fumarate reductase/succinate dehydrogenase, transmembrane subunit"/>
    <property type="match status" value="1"/>
</dbReference>
<evidence type="ECO:0000256" key="16">
    <source>
        <dbReference type="SAM" id="Phobius"/>
    </source>
</evidence>
<feature type="transmembrane region" description="Helical" evidence="16">
    <location>
        <begin position="49"/>
        <end position="66"/>
    </location>
</feature>
<evidence type="ECO:0000256" key="6">
    <source>
        <dbReference type="ARBA" id="ARBA00019425"/>
    </source>
</evidence>
<evidence type="ECO:0000256" key="14">
    <source>
        <dbReference type="ARBA" id="ARBA00023004"/>
    </source>
</evidence>
<keyword evidence="15 16" id="KW-0472">Membrane</keyword>
<dbReference type="GO" id="GO:0046872">
    <property type="term" value="F:metal ion binding"/>
    <property type="evidence" value="ECO:0007669"/>
    <property type="project" value="UniProtKB-KW"/>
</dbReference>
<keyword evidence="18" id="KW-1185">Reference proteome</keyword>
<dbReference type="Pfam" id="PF01127">
    <property type="entry name" value="Sdh_cyt"/>
    <property type="match status" value="1"/>
</dbReference>
<evidence type="ECO:0000256" key="8">
    <source>
        <dbReference type="ARBA" id="ARBA00022532"/>
    </source>
</evidence>
<comment type="subcellular location">
    <subcellularLocation>
        <location evidence="3">Membrane</location>
        <topology evidence="3">Multi-pass membrane protein</topology>
    </subcellularLocation>
</comment>
<dbReference type="HOGENOM" id="CLU_151315_0_0_5"/>
<evidence type="ECO:0000256" key="1">
    <source>
        <dbReference type="ARBA" id="ARBA00001971"/>
    </source>
</evidence>
<dbReference type="GO" id="GO:0016020">
    <property type="term" value="C:membrane"/>
    <property type="evidence" value="ECO:0007669"/>
    <property type="project" value="UniProtKB-SubCell"/>
</dbReference>
<evidence type="ECO:0000256" key="5">
    <source>
        <dbReference type="ARBA" id="ARBA00011558"/>
    </source>
</evidence>
<evidence type="ECO:0000313" key="18">
    <source>
        <dbReference type="Proteomes" id="UP000001364"/>
    </source>
</evidence>
<evidence type="ECO:0000256" key="4">
    <source>
        <dbReference type="ARBA" id="ARBA00005163"/>
    </source>
</evidence>
<dbReference type="InterPro" id="IPR000701">
    <property type="entry name" value="SuccDH_FuR_B_TM-su"/>
</dbReference>
<evidence type="ECO:0000256" key="9">
    <source>
        <dbReference type="ARBA" id="ARBA00022617"/>
    </source>
</evidence>
<feature type="transmembrane region" description="Helical" evidence="16">
    <location>
        <begin position="120"/>
        <end position="141"/>
    </location>
</feature>
<keyword evidence="12" id="KW-0249">Electron transport</keyword>